<dbReference type="InterPro" id="IPR046342">
    <property type="entry name" value="CBS_dom_sf"/>
</dbReference>
<dbReference type="RefSeq" id="WP_136347198.1">
    <property type="nucleotide sequence ID" value="NZ_SSOC01000002.1"/>
</dbReference>
<feature type="domain" description="CBS" evidence="3">
    <location>
        <begin position="9"/>
        <end position="68"/>
    </location>
</feature>
<comment type="caution">
    <text evidence="4">The sequence shown here is derived from an EMBL/GenBank/DDBJ whole genome shotgun (WGS) entry which is preliminary data.</text>
</comment>
<evidence type="ECO:0000256" key="2">
    <source>
        <dbReference type="PROSITE-ProRule" id="PRU00703"/>
    </source>
</evidence>
<sequence length="144" mass="15531">MPTRQINEVIRHQNILTAPGGLLVREACRRMAAAQVGSILIVNTAGALLGIFTERDALTRVLAAGLDPDATTLETVMTANPIVVEPSRPLGHALHLMHDGGFRHVPVVEDGHPMGMLSARDALGLELVAFEEELEQRDSITELL</sequence>
<dbReference type="InterPro" id="IPR051257">
    <property type="entry name" value="Diverse_CBS-Domain"/>
</dbReference>
<dbReference type="Gene3D" id="3.10.580.10">
    <property type="entry name" value="CBS-domain"/>
    <property type="match status" value="1"/>
</dbReference>
<dbReference type="AlphaFoldDB" id="A0A4S4B1C8"/>
<proteinExistence type="predicted"/>
<organism evidence="4 5">
    <name type="scientific">Pseudothauera nasutitermitis</name>
    <dbReference type="NCBI Taxonomy" id="2565930"/>
    <lineage>
        <taxon>Bacteria</taxon>
        <taxon>Pseudomonadati</taxon>
        <taxon>Pseudomonadota</taxon>
        <taxon>Betaproteobacteria</taxon>
        <taxon>Rhodocyclales</taxon>
        <taxon>Zoogloeaceae</taxon>
        <taxon>Pseudothauera</taxon>
    </lineage>
</organism>
<dbReference type="SMART" id="SM00116">
    <property type="entry name" value="CBS"/>
    <property type="match status" value="2"/>
</dbReference>
<reference evidence="4 5" key="1">
    <citation type="submission" date="2019-04" db="EMBL/GenBank/DDBJ databases">
        <title>Azoarcus nasutitermitis sp. nov. isolated from termite nest.</title>
        <authorList>
            <person name="Lin S.-Y."/>
            <person name="Hameed A."/>
            <person name="Hsu Y.-H."/>
            <person name="Young C.-C."/>
        </authorList>
    </citation>
    <scope>NUCLEOTIDE SEQUENCE [LARGE SCALE GENOMIC DNA]</scope>
    <source>
        <strain evidence="4 5">CC-YHH838</strain>
    </source>
</reference>
<evidence type="ECO:0000259" key="3">
    <source>
        <dbReference type="PROSITE" id="PS51371"/>
    </source>
</evidence>
<dbReference type="EMBL" id="SSOC01000002">
    <property type="protein sequence ID" value="THF66249.1"/>
    <property type="molecule type" value="Genomic_DNA"/>
</dbReference>
<keyword evidence="5" id="KW-1185">Reference proteome</keyword>
<dbReference type="SUPFAM" id="SSF54631">
    <property type="entry name" value="CBS-domain pair"/>
    <property type="match status" value="1"/>
</dbReference>
<dbReference type="PANTHER" id="PTHR43080">
    <property type="entry name" value="CBS DOMAIN-CONTAINING PROTEIN CBSX3, MITOCHONDRIAL"/>
    <property type="match status" value="1"/>
</dbReference>
<name>A0A4S4B1C8_9RHOO</name>
<dbReference type="PROSITE" id="PS51371">
    <property type="entry name" value="CBS"/>
    <property type="match status" value="2"/>
</dbReference>
<keyword evidence="1 2" id="KW-0129">CBS domain</keyword>
<dbReference type="OrthoDB" id="9807125at2"/>
<dbReference type="PANTHER" id="PTHR43080:SF2">
    <property type="entry name" value="CBS DOMAIN-CONTAINING PROTEIN"/>
    <property type="match status" value="1"/>
</dbReference>
<dbReference type="Proteomes" id="UP000308430">
    <property type="component" value="Unassembled WGS sequence"/>
</dbReference>
<protein>
    <submittedName>
        <fullName evidence="4">CBS domain-containing protein</fullName>
    </submittedName>
</protein>
<evidence type="ECO:0000313" key="4">
    <source>
        <dbReference type="EMBL" id="THF66249.1"/>
    </source>
</evidence>
<dbReference type="Pfam" id="PF00571">
    <property type="entry name" value="CBS"/>
    <property type="match status" value="2"/>
</dbReference>
<evidence type="ECO:0000256" key="1">
    <source>
        <dbReference type="ARBA" id="ARBA00023122"/>
    </source>
</evidence>
<accession>A0A4S4B1C8</accession>
<dbReference type="InterPro" id="IPR000644">
    <property type="entry name" value="CBS_dom"/>
</dbReference>
<evidence type="ECO:0000313" key="5">
    <source>
        <dbReference type="Proteomes" id="UP000308430"/>
    </source>
</evidence>
<gene>
    <name evidence="4" type="ORF">E6C76_05235</name>
</gene>
<feature type="domain" description="CBS" evidence="3">
    <location>
        <begin position="77"/>
        <end position="134"/>
    </location>
</feature>